<comment type="caution">
    <text evidence="1">The sequence shown here is derived from an EMBL/GenBank/DDBJ whole genome shotgun (WGS) entry which is preliminary data.</text>
</comment>
<keyword evidence="2" id="KW-1185">Reference proteome</keyword>
<organism evidence="1 2">
    <name type="scientific">Intoshia linei</name>
    <dbReference type="NCBI Taxonomy" id="1819745"/>
    <lineage>
        <taxon>Eukaryota</taxon>
        <taxon>Metazoa</taxon>
        <taxon>Spiralia</taxon>
        <taxon>Lophotrochozoa</taxon>
        <taxon>Mesozoa</taxon>
        <taxon>Orthonectida</taxon>
        <taxon>Rhopaluridae</taxon>
        <taxon>Intoshia</taxon>
    </lineage>
</organism>
<protein>
    <submittedName>
        <fullName evidence="1">Uncharacterized protein</fullName>
    </submittedName>
</protein>
<dbReference type="Proteomes" id="UP000078046">
    <property type="component" value="Unassembled WGS sequence"/>
</dbReference>
<name>A0A177AU41_9BILA</name>
<dbReference type="AlphaFoldDB" id="A0A177AU41"/>
<proteinExistence type="predicted"/>
<dbReference type="EMBL" id="LWCA01001336">
    <property type="protein sequence ID" value="OAF65350.1"/>
    <property type="molecule type" value="Genomic_DNA"/>
</dbReference>
<sequence>SWEPILGPRELLPNFEIDLDDITFENSYAELVEYEVYTDEDIIRIVNNNESVDDEELFEEDNTVEIINVNEAFEGLSKCIDFAELNNFSVEDINTFCNYFCQNIENNLYFVFQQIILLDEESYTDTSSEESAKNLKFFIRPIKQDECEVEAEEKNEIITAFSKIPLIIPSQRSLFKNVNNEVAVSLNCLNDNKSTEIEKTLSTSNIQDEPNLFNTLKFDFDSVKKQKQNKFETEFEKKFENIPLIDDDNVDNTMLGIYENNETLAQTKYLDEKPKSIPIKMSASCNLSQKSNNNASHSDPNPFWGKPRCEKFMVLILHNDIINSIDVNEPSTLSTLFNTFVDLDKLVYEAFLKLREHNISVSGTTLKAIELNVTKKLKIANFTHLMGGWRVLKKSSDKTQFDKFYVDYDNLKSKYKKDDIYNCDEIALYIKHLPSKSFVEKSDDCKDTIKNQRKNTPPFLLQFNR</sequence>
<feature type="non-terminal residue" evidence="1">
    <location>
        <position position="1"/>
    </location>
</feature>
<accession>A0A177AU41</accession>
<evidence type="ECO:0000313" key="2">
    <source>
        <dbReference type="Proteomes" id="UP000078046"/>
    </source>
</evidence>
<reference evidence="1 2" key="1">
    <citation type="submission" date="2016-04" db="EMBL/GenBank/DDBJ databases">
        <title>The genome of Intoshia linei affirms orthonectids as highly simplified spiralians.</title>
        <authorList>
            <person name="Mikhailov K.V."/>
            <person name="Slusarev G.S."/>
            <person name="Nikitin M.A."/>
            <person name="Logacheva M.D."/>
            <person name="Penin A."/>
            <person name="Aleoshin V."/>
            <person name="Panchin Y.V."/>
        </authorList>
    </citation>
    <scope>NUCLEOTIDE SEQUENCE [LARGE SCALE GENOMIC DNA]</scope>
    <source>
        <strain evidence="1">Intl2013</strain>
        <tissue evidence="1">Whole animal</tissue>
    </source>
</reference>
<gene>
    <name evidence="1" type="ORF">A3Q56_06947</name>
</gene>
<evidence type="ECO:0000313" key="1">
    <source>
        <dbReference type="EMBL" id="OAF65350.1"/>
    </source>
</evidence>